<proteinExistence type="predicted"/>
<evidence type="ECO:0000313" key="2">
    <source>
        <dbReference type="EMBL" id="KAJ7701967.1"/>
    </source>
</evidence>
<protein>
    <recommendedName>
        <fullName evidence="4">NAD(P)-binding domain-containing protein</fullName>
    </recommendedName>
</protein>
<keyword evidence="3" id="KW-1185">Reference proteome</keyword>
<feature type="signal peptide" evidence="1">
    <location>
        <begin position="1"/>
        <end position="19"/>
    </location>
</feature>
<evidence type="ECO:0000313" key="3">
    <source>
        <dbReference type="Proteomes" id="UP001221757"/>
    </source>
</evidence>
<organism evidence="2 3">
    <name type="scientific">Mycena rosella</name>
    <name type="common">Pink bonnet</name>
    <name type="synonym">Agaricus rosellus</name>
    <dbReference type="NCBI Taxonomy" id="1033263"/>
    <lineage>
        <taxon>Eukaryota</taxon>
        <taxon>Fungi</taxon>
        <taxon>Dikarya</taxon>
        <taxon>Basidiomycota</taxon>
        <taxon>Agaricomycotina</taxon>
        <taxon>Agaricomycetes</taxon>
        <taxon>Agaricomycetidae</taxon>
        <taxon>Agaricales</taxon>
        <taxon>Marasmiineae</taxon>
        <taxon>Mycenaceae</taxon>
        <taxon>Mycena</taxon>
    </lineage>
</organism>
<evidence type="ECO:0008006" key="4">
    <source>
        <dbReference type="Google" id="ProtNLM"/>
    </source>
</evidence>
<gene>
    <name evidence="2" type="ORF">B0H17DRAFT_1128170</name>
</gene>
<dbReference type="EMBL" id="JARKIE010000016">
    <property type="protein sequence ID" value="KAJ7701967.1"/>
    <property type="molecule type" value="Genomic_DNA"/>
</dbReference>
<sequence length="129" mass="13464">MSSSILLLATTGAGGLALSQPTLPKLTPYIRPGTLKGQLTDGDALWEAMDGVDIVVASPDTLAPRSTEPPMKRSGPQYLNAAVHSSVASRAGNEMTCTGYKPGIICVILAAKFEENVKALTGHNDADRN</sequence>
<name>A0AAD7DXA5_MYCRO</name>
<feature type="chain" id="PRO_5042231451" description="NAD(P)-binding domain-containing protein" evidence="1">
    <location>
        <begin position="20"/>
        <end position="129"/>
    </location>
</feature>
<dbReference type="Proteomes" id="UP001221757">
    <property type="component" value="Unassembled WGS sequence"/>
</dbReference>
<keyword evidence="1" id="KW-0732">Signal</keyword>
<dbReference type="AlphaFoldDB" id="A0AAD7DXA5"/>
<accession>A0AAD7DXA5</accession>
<reference evidence="2" key="1">
    <citation type="submission" date="2023-03" db="EMBL/GenBank/DDBJ databases">
        <title>Massive genome expansion in bonnet fungi (Mycena s.s.) driven by repeated elements and novel gene families across ecological guilds.</title>
        <authorList>
            <consortium name="Lawrence Berkeley National Laboratory"/>
            <person name="Harder C.B."/>
            <person name="Miyauchi S."/>
            <person name="Viragh M."/>
            <person name="Kuo A."/>
            <person name="Thoen E."/>
            <person name="Andreopoulos B."/>
            <person name="Lu D."/>
            <person name="Skrede I."/>
            <person name="Drula E."/>
            <person name="Henrissat B."/>
            <person name="Morin E."/>
            <person name="Kohler A."/>
            <person name="Barry K."/>
            <person name="LaButti K."/>
            <person name="Morin E."/>
            <person name="Salamov A."/>
            <person name="Lipzen A."/>
            <person name="Mereny Z."/>
            <person name="Hegedus B."/>
            <person name="Baldrian P."/>
            <person name="Stursova M."/>
            <person name="Weitz H."/>
            <person name="Taylor A."/>
            <person name="Grigoriev I.V."/>
            <person name="Nagy L.G."/>
            <person name="Martin F."/>
            <person name="Kauserud H."/>
        </authorList>
    </citation>
    <scope>NUCLEOTIDE SEQUENCE</scope>
    <source>
        <strain evidence="2">CBHHK067</strain>
    </source>
</reference>
<comment type="caution">
    <text evidence="2">The sequence shown here is derived from an EMBL/GenBank/DDBJ whole genome shotgun (WGS) entry which is preliminary data.</text>
</comment>
<evidence type="ECO:0000256" key="1">
    <source>
        <dbReference type="SAM" id="SignalP"/>
    </source>
</evidence>